<evidence type="ECO:0000256" key="11">
    <source>
        <dbReference type="ARBA" id="ARBA00047944"/>
    </source>
</evidence>
<proteinExistence type="inferred from homology"/>
<dbReference type="OrthoDB" id="9815641at2"/>
<feature type="domain" description="Ribosomal RNA small subunit methyltransferase E PUA-like" evidence="14">
    <location>
        <begin position="18"/>
        <end position="64"/>
    </location>
</feature>
<evidence type="ECO:0000256" key="9">
    <source>
        <dbReference type="ARBA" id="ARBA00022691"/>
    </source>
</evidence>
<keyword evidence="9 12" id="KW-0949">S-adenosyl-L-methionine</keyword>
<dbReference type="GO" id="GO:0005737">
    <property type="term" value="C:cytoplasm"/>
    <property type="evidence" value="ECO:0007669"/>
    <property type="project" value="UniProtKB-SubCell"/>
</dbReference>
<dbReference type="PIRSF" id="PIRSF015601">
    <property type="entry name" value="MTase_slr0722"/>
    <property type="match status" value="1"/>
</dbReference>
<evidence type="ECO:0000256" key="2">
    <source>
        <dbReference type="ARBA" id="ARBA00005528"/>
    </source>
</evidence>
<evidence type="ECO:0000256" key="4">
    <source>
        <dbReference type="ARBA" id="ARBA00013673"/>
    </source>
</evidence>
<evidence type="ECO:0000259" key="14">
    <source>
        <dbReference type="Pfam" id="PF20260"/>
    </source>
</evidence>
<dbReference type="InterPro" id="IPR029028">
    <property type="entry name" value="Alpha/beta_knot_MTases"/>
</dbReference>
<reference evidence="15 16" key="1">
    <citation type="journal article" date="2015" name="Int. J. Syst. Evol. Microbiol.">
        <title>Sporolactobacillus shoreae sp. nov. and Sporolactobacillus spathodeae sp. nov., two spore-forming lactic acid bacteria isolated from tree barks in Thailand.</title>
        <authorList>
            <person name="Thamacharoensuk T."/>
            <person name="Kitahara M."/>
            <person name="Ohkuma M."/>
            <person name="Thongchul N."/>
            <person name="Tanasupawat S."/>
        </authorList>
    </citation>
    <scope>NUCLEOTIDE SEQUENCE [LARGE SCALE GENOMIC DNA]</scope>
    <source>
        <strain evidence="15 16">BK92</strain>
    </source>
</reference>
<dbReference type="EMBL" id="SRJD01000003">
    <property type="protein sequence ID" value="TGA99575.1"/>
    <property type="molecule type" value="Genomic_DNA"/>
</dbReference>
<dbReference type="NCBIfam" id="TIGR00046">
    <property type="entry name" value="RsmE family RNA methyltransferase"/>
    <property type="match status" value="1"/>
</dbReference>
<dbReference type="InterPro" id="IPR006700">
    <property type="entry name" value="RsmE"/>
</dbReference>
<comment type="similarity">
    <text evidence="2 12">Belongs to the RNA methyltransferase RsmE family.</text>
</comment>
<organism evidence="15 16">
    <name type="scientific">Sporolactobacillus shoreae</name>
    <dbReference type="NCBI Taxonomy" id="1465501"/>
    <lineage>
        <taxon>Bacteria</taxon>
        <taxon>Bacillati</taxon>
        <taxon>Bacillota</taxon>
        <taxon>Bacilli</taxon>
        <taxon>Bacillales</taxon>
        <taxon>Sporolactobacillaceae</taxon>
        <taxon>Sporolactobacillus</taxon>
    </lineage>
</organism>
<dbReference type="RefSeq" id="WP_135347598.1">
    <property type="nucleotide sequence ID" value="NZ_SRJD01000003.1"/>
</dbReference>
<dbReference type="Gene3D" id="3.40.1280.10">
    <property type="match status" value="1"/>
</dbReference>
<dbReference type="InterPro" id="IPR046886">
    <property type="entry name" value="RsmE_MTase_dom"/>
</dbReference>
<dbReference type="Pfam" id="PF04452">
    <property type="entry name" value="Methyltrans_RNA"/>
    <property type="match status" value="1"/>
</dbReference>
<evidence type="ECO:0000259" key="13">
    <source>
        <dbReference type="Pfam" id="PF04452"/>
    </source>
</evidence>
<dbReference type="Pfam" id="PF20260">
    <property type="entry name" value="PUA_4"/>
    <property type="match status" value="1"/>
</dbReference>
<dbReference type="SUPFAM" id="SSF75217">
    <property type="entry name" value="alpha/beta knot"/>
    <property type="match status" value="1"/>
</dbReference>
<evidence type="ECO:0000256" key="8">
    <source>
        <dbReference type="ARBA" id="ARBA00022679"/>
    </source>
</evidence>
<keyword evidence="5 12" id="KW-0963">Cytoplasm</keyword>
<keyword evidence="6 12" id="KW-0698">rRNA processing</keyword>
<dbReference type="Gene3D" id="2.40.240.20">
    <property type="entry name" value="Hypothetical PUA domain-like, domain 1"/>
    <property type="match status" value="1"/>
</dbReference>
<dbReference type="InterPro" id="IPR015947">
    <property type="entry name" value="PUA-like_sf"/>
</dbReference>
<dbReference type="NCBIfam" id="NF008691">
    <property type="entry name" value="PRK11713.1-4"/>
    <property type="match status" value="1"/>
</dbReference>
<dbReference type="PANTHER" id="PTHR30027">
    <property type="entry name" value="RIBOSOMAL RNA SMALL SUBUNIT METHYLTRANSFERASE E"/>
    <property type="match status" value="1"/>
</dbReference>
<comment type="function">
    <text evidence="10 12">Specifically methylates the N3 position of the uracil ring of uridine 1498 (m3U1498) in 16S rRNA. Acts on the fully assembled 30S ribosomal subunit.</text>
</comment>
<dbReference type="EC" id="2.1.1.193" evidence="3 12"/>
<name>A0A4Z0GSF1_9BACL</name>
<evidence type="ECO:0000256" key="3">
    <source>
        <dbReference type="ARBA" id="ARBA00012328"/>
    </source>
</evidence>
<comment type="catalytic activity">
    <reaction evidence="11 12">
        <text>uridine(1498) in 16S rRNA + S-adenosyl-L-methionine = N(3)-methyluridine(1498) in 16S rRNA + S-adenosyl-L-homocysteine + H(+)</text>
        <dbReference type="Rhea" id="RHEA:42920"/>
        <dbReference type="Rhea" id="RHEA-COMP:10283"/>
        <dbReference type="Rhea" id="RHEA-COMP:10284"/>
        <dbReference type="ChEBI" id="CHEBI:15378"/>
        <dbReference type="ChEBI" id="CHEBI:57856"/>
        <dbReference type="ChEBI" id="CHEBI:59789"/>
        <dbReference type="ChEBI" id="CHEBI:65315"/>
        <dbReference type="ChEBI" id="CHEBI:74502"/>
        <dbReference type="EC" id="2.1.1.193"/>
    </reaction>
</comment>
<dbReference type="AlphaFoldDB" id="A0A4Z0GSF1"/>
<feature type="domain" description="Ribosomal RNA small subunit methyltransferase E methyltransferase" evidence="13">
    <location>
        <begin position="73"/>
        <end position="242"/>
    </location>
</feature>
<evidence type="ECO:0000256" key="5">
    <source>
        <dbReference type="ARBA" id="ARBA00022490"/>
    </source>
</evidence>
<gene>
    <name evidence="15" type="ORF">E4665_04420</name>
</gene>
<dbReference type="PANTHER" id="PTHR30027:SF3">
    <property type="entry name" value="16S RRNA (URACIL(1498)-N(3))-METHYLTRANSFERASE"/>
    <property type="match status" value="1"/>
</dbReference>
<evidence type="ECO:0000256" key="6">
    <source>
        <dbReference type="ARBA" id="ARBA00022552"/>
    </source>
</evidence>
<protein>
    <recommendedName>
        <fullName evidence="4 12">Ribosomal RNA small subunit methyltransferase E</fullName>
        <ecNumber evidence="3 12">2.1.1.193</ecNumber>
    </recommendedName>
</protein>
<keyword evidence="7 12" id="KW-0489">Methyltransferase</keyword>
<keyword evidence="8 12" id="KW-0808">Transferase</keyword>
<dbReference type="CDD" id="cd18084">
    <property type="entry name" value="RsmE-like"/>
    <property type="match status" value="1"/>
</dbReference>
<dbReference type="GO" id="GO:0070042">
    <property type="term" value="F:rRNA (uridine-N3-)-methyltransferase activity"/>
    <property type="evidence" value="ECO:0007669"/>
    <property type="project" value="TreeGrafter"/>
</dbReference>
<dbReference type="Proteomes" id="UP000298347">
    <property type="component" value="Unassembled WGS sequence"/>
</dbReference>
<keyword evidence="16" id="KW-1185">Reference proteome</keyword>
<evidence type="ECO:0000313" key="16">
    <source>
        <dbReference type="Proteomes" id="UP000298347"/>
    </source>
</evidence>
<comment type="subcellular location">
    <subcellularLocation>
        <location evidence="1 12">Cytoplasm</location>
    </subcellularLocation>
</comment>
<accession>A0A4Z0GSF1</accession>
<evidence type="ECO:0000256" key="12">
    <source>
        <dbReference type="PIRNR" id="PIRNR015601"/>
    </source>
</evidence>
<dbReference type="InterPro" id="IPR029026">
    <property type="entry name" value="tRNA_m1G_MTases_N"/>
</dbReference>
<dbReference type="GO" id="GO:0070475">
    <property type="term" value="P:rRNA base methylation"/>
    <property type="evidence" value="ECO:0007669"/>
    <property type="project" value="TreeGrafter"/>
</dbReference>
<dbReference type="SUPFAM" id="SSF88697">
    <property type="entry name" value="PUA domain-like"/>
    <property type="match status" value="1"/>
</dbReference>
<sequence>MQRYFVPDDQFHENHVWITGEDAKHIMRVMRMNLTDKIVCANNMGEAFLCEIDKIQDQQVAAVIRSQLISDPELPVRVVIAQGMPKGEKFDTIVRKGTECGASAFIPFYAERSVAVWQKDRIEKKRLRLGKIAKEAAEQSHRLFIPEVTEPMNLGQLLAACKSFTYAAVAYEETAKKGELSALPLLLKQMKPGDSLLAVIGPEGGLSHEEALAFQVAGCRLCGLGPRIMRTETAPLYLLSAVSYQFELLNNEVGY</sequence>
<evidence type="ECO:0000256" key="7">
    <source>
        <dbReference type="ARBA" id="ARBA00022603"/>
    </source>
</evidence>
<dbReference type="InterPro" id="IPR046887">
    <property type="entry name" value="RsmE_PUA-like"/>
</dbReference>
<evidence type="ECO:0000256" key="1">
    <source>
        <dbReference type="ARBA" id="ARBA00004496"/>
    </source>
</evidence>
<comment type="caution">
    <text evidence="15">The sequence shown here is derived from an EMBL/GenBank/DDBJ whole genome shotgun (WGS) entry which is preliminary data.</text>
</comment>
<evidence type="ECO:0000256" key="10">
    <source>
        <dbReference type="ARBA" id="ARBA00025699"/>
    </source>
</evidence>
<evidence type="ECO:0000313" key="15">
    <source>
        <dbReference type="EMBL" id="TGA99575.1"/>
    </source>
</evidence>